<dbReference type="PRINTS" id="PR00081">
    <property type="entry name" value="GDHRDH"/>
</dbReference>
<comment type="similarity">
    <text evidence="1 4">Belongs to the short-chain dehydrogenases/reductases (SDR) family.</text>
</comment>
<dbReference type="Proteomes" id="UP001428817">
    <property type="component" value="Unassembled WGS sequence"/>
</dbReference>
<dbReference type="Gene3D" id="3.40.50.720">
    <property type="entry name" value="NAD(P)-binding Rossmann-like Domain"/>
    <property type="match status" value="1"/>
</dbReference>
<evidence type="ECO:0000313" key="6">
    <source>
        <dbReference type="Proteomes" id="UP001428817"/>
    </source>
</evidence>
<dbReference type="NCBIfam" id="NF005881">
    <property type="entry name" value="PRK07832.1"/>
    <property type="match status" value="1"/>
</dbReference>
<keyword evidence="6" id="KW-1185">Reference proteome</keyword>
<evidence type="ECO:0000256" key="3">
    <source>
        <dbReference type="ARBA" id="ARBA00023002"/>
    </source>
</evidence>
<name>A0ABP9Q982_9PSEU</name>
<evidence type="ECO:0000256" key="2">
    <source>
        <dbReference type="ARBA" id="ARBA00022857"/>
    </source>
</evidence>
<sequence length="280" mass="30491">MLLTGKRVLITGAASGIGRATALRAAHEGAELYLTDLSESGLAETVRLVRDGGGAVGCHRVADVSDLEQVRQLAEAVHARVTSVDVVMNIAGVSTWGTVDRLSHEQWRKMIEVNLMGPIHVIEEFVPPMIRAGRGGYLVQVASAAGLLGLPWHAAYSASKFGLRGISEVLRFDLAEHRIGVSLVCPGGVRTGLTDTVEIAGVDRGDPELTRLRERFLRHAVTPERAADAIITGMRRNRYLVYTSADIRLMYLVQRVCPPLYVVAMRLLNRAMRRALPVTP</sequence>
<dbReference type="CDD" id="cd05233">
    <property type="entry name" value="SDR_c"/>
    <property type="match status" value="1"/>
</dbReference>
<evidence type="ECO:0000313" key="5">
    <source>
        <dbReference type="EMBL" id="GAA5158717.1"/>
    </source>
</evidence>
<dbReference type="InterPro" id="IPR002347">
    <property type="entry name" value="SDR_fam"/>
</dbReference>
<dbReference type="PANTHER" id="PTHR43391:SF14">
    <property type="entry name" value="DEHYDROGENASE_REDUCTASE SDR FAMILY PROTEIN 7-LIKE"/>
    <property type="match status" value="1"/>
</dbReference>
<keyword evidence="3" id="KW-0560">Oxidoreductase</keyword>
<dbReference type="RefSeq" id="WP_185059045.1">
    <property type="nucleotide sequence ID" value="NZ_BAABJP010000015.1"/>
</dbReference>
<dbReference type="InterPro" id="IPR020904">
    <property type="entry name" value="Sc_DH/Rdtase_CS"/>
</dbReference>
<comment type="caution">
    <text evidence="5">The sequence shown here is derived from an EMBL/GenBank/DDBJ whole genome shotgun (WGS) entry which is preliminary data.</text>
</comment>
<proteinExistence type="inferred from homology"/>
<dbReference type="PROSITE" id="PS00061">
    <property type="entry name" value="ADH_SHORT"/>
    <property type="match status" value="1"/>
</dbReference>
<accession>A0ABP9Q982</accession>
<dbReference type="PANTHER" id="PTHR43391">
    <property type="entry name" value="RETINOL DEHYDROGENASE-RELATED"/>
    <property type="match status" value="1"/>
</dbReference>
<dbReference type="EMBL" id="BAABJP010000015">
    <property type="protein sequence ID" value="GAA5158717.1"/>
    <property type="molecule type" value="Genomic_DNA"/>
</dbReference>
<dbReference type="InterPro" id="IPR036291">
    <property type="entry name" value="NAD(P)-bd_dom_sf"/>
</dbReference>
<evidence type="ECO:0000256" key="1">
    <source>
        <dbReference type="ARBA" id="ARBA00006484"/>
    </source>
</evidence>
<protein>
    <submittedName>
        <fullName evidence="5">SDR family oxidoreductase</fullName>
    </submittedName>
</protein>
<gene>
    <name evidence="5" type="ORF">GCM10023321_38860</name>
</gene>
<organism evidence="5 6">
    <name type="scientific">Pseudonocardia eucalypti</name>
    <dbReference type="NCBI Taxonomy" id="648755"/>
    <lineage>
        <taxon>Bacteria</taxon>
        <taxon>Bacillati</taxon>
        <taxon>Actinomycetota</taxon>
        <taxon>Actinomycetes</taxon>
        <taxon>Pseudonocardiales</taxon>
        <taxon>Pseudonocardiaceae</taxon>
        <taxon>Pseudonocardia</taxon>
    </lineage>
</organism>
<dbReference type="SUPFAM" id="SSF51735">
    <property type="entry name" value="NAD(P)-binding Rossmann-fold domains"/>
    <property type="match status" value="1"/>
</dbReference>
<dbReference type="PRINTS" id="PR00080">
    <property type="entry name" value="SDRFAMILY"/>
</dbReference>
<dbReference type="Pfam" id="PF00106">
    <property type="entry name" value="adh_short"/>
    <property type="match status" value="1"/>
</dbReference>
<evidence type="ECO:0000256" key="4">
    <source>
        <dbReference type="RuleBase" id="RU000363"/>
    </source>
</evidence>
<keyword evidence="2" id="KW-0521">NADP</keyword>
<reference evidence="6" key="1">
    <citation type="journal article" date="2019" name="Int. J. Syst. Evol. Microbiol.">
        <title>The Global Catalogue of Microorganisms (GCM) 10K type strain sequencing project: providing services to taxonomists for standard genome sequencing and annotation.</title>
        <authorList>
            <consortium name="The Broad Institute Genomics Platform"/>
            <consortium name="The Broad Institute Genome Sequencing Center for Infectious Disease"/>
            <person name="Wu L."/>
            <person name="Ma J."/>
        </authorList>
    </citation>
    <scope>NUCLEOTIDE SEQUENCE [LARGE SCALE GENOMIC DNA]</scope>
    <source>
        <strain evidence="6">JCM 18303</strain>
    </source>
</reference>